<dbReference type="PROSITE" id="PS50236">
    <property type="entry name" value="CHCR"/>
    <property type="match status" value="1"/>
</dbReference>
<keyword evidence="6" id="KW-0862">Zinc</keyword>
<comment type="subcellular location">
    <subcellularLocation>
        <location evidence="2">Late endosome membrane</location>
        <topology evidence="2">Peripheral membrane protein</topology>
        <orientation evidence="2">Cytoplasmic side</orientation>
    </subcellularLocation>
    <subcellularLocation>
        <location evidence="1">Lysosome</location>
    </subcellularLocation>
</comment>
<dbReference type="Proteomes" id="UP001381693">
    <property type="component" value="Unassembled WGS sequence"/>
</dbReference>
<keyword evidence="3" id="KW-0813">Transport</keyword>
<evidence type="ECO:0000256" key="9">
    <source>
        <dbReference type="ARBA" id="ARBA00023228"/>
    </source>
</evidence>
<dbReference type="GO" id="GO:0031902">
    <property type="term" value="C:late endosome membrane"/>
    <property type="evidence" value="ECO:0007669"/>
    <property type="project" value="UniProtKB-SubCell"/>
</dbReference>
<dbReference type="InterPro" id="IPR057308">
    <property type="entry name" value="CHCR_PEP5_VPS11"/>
</dbReference>
<dbReference type="GO" id="GO:0030897">
    <property type="term" value="C:HOPS complex"/>
    <property type="evidence" value="ECO:0007669"/>
    <property type="project" value="TreeGrafter"/>
</dbReference>
<evidence type="ECO:0000256" key="8">
    <source>
        <dbReference type="ARBA" id="ARBA00023136"/>
    </source>
</evidence>
<reference evidence="12 13" key="1">
    <citation type="submission" date="2023-11" db="EMBL/GenBank/DDBJ databases">
        <title>Halocaridina rubra genome assembly.</title>
        <authorList>
            <person name="Smith C."/>
        </authorList>
    </citation>
    <scope>NUCLEOTIDE SEQUENCE [LARGE SCALE GENOMIC DNA]</scope>
    <source>
        <strain evidence="12">EP-1</strain>
        <tissue evidence="12">Whole</tissue>
    </source>
</reference>
<organism evidence="12 13">
    <name type="scientific">Halocaridina rubra</name>
    <name type="common">Hawaiian red shrimp</name>
    <dbReference type="NCBI Taxonomy" id="373956"/>
    <lineage>
        <taxon>Eukaryota</taxon>
        <taxon>Metazoa</taxon>
        <taxon>Ecdysozoa</taxon>
        <taxon>Arthropoda</taxon>
        <taxon>Crustacea</taxon>
        <taxon>Multicrustacea</taxon>
        <taxon>Malacostraca</taxon>
        <taxon>Eumalacostraca</taxon>
        <taxon>Eucarida</taxon>
        <taxon>Decapoda</taxon>
        <taxon>Pleocyemata</taxon>
        <taxon>Caridea</taxon>
        <taxon>Atyoidea</taxon>
        <taxon>Atyidae</taxon>
        <taxon>Halocaridina</taxon>
    </lineage>
</organism>
<keyword evidence="5" id="KW-0863">Zinc-finger</keyword>
<dbReference type="InterPro" id="IPR057307">
    <property type="entry name" value="PEP5_VPS11_N"/>
</dbReference>
<feature type="repeat" description="CHCR" evidence="10">
    <location>
        <begin position="403"/>
        <end position="552"/>
    </location>
</feature>
<keyword evidence="13" id="KW-1185">Reference proteome</keyword>
<evidence type="ECO:0000256" key="6">
    <source>
        <dbReference type="ARBA" id="ARBA00022833"/>
    </source>
</evidence>
<dbReference type="SUPFAM" id="SSF50978">
    <property type="entry name" value="WD40 repeat-like"/>
    <property type="match status" value="1"/>
</dbReference>
<evidence type="ECO:0000256" key="2">
    <source>
        <dbReference type="ARBA" id="ARBA00004492"/>
    </source>
</evidence>
<dbReference type="GO" id="GO:0008270">
    <property type="term" value="F:zinc ion binding"/>
    <property type="evidence" value="ECO:0007669"/>
    <property type="project" value="UniProtKB-KW"/>
</dbReference>
<evidence type="ECO:0000256" key="10">
    <source>
        <dbReference type="PROSITE-ProRule" id="PRU01006"/>
    </source>
</evidence>
<dbReference type="EMBL" id="JAXCGZ010013359">
    <property type="protein sequence ID" value="KAK7072726.1"/>
    <property type="molecule type" value="Genomic_DNA"/>
</dbReference>
<comment type="caution">
    <text evidence="12">The sequence shown here is derived from an EMBL/GenBank/DDBJ whole genome shotgun (WGS) entry which is preliminary data.</text>
</comment>
<dbReference type="InterPro" id="IPR000547">
    <property type="entry name" value="Clathrin_H-chain/VPS_repeat"/>
</dbReference>
<evidence type="ECO:0000256" key="3">
    <source>
        <dbReference type="ARBA" id="ARBA00022448"/>
    </source>
</evidence>
<dbReference type="Pfam" id="PF23356">
    <property type="entry name" value="TPR_PEP5_VPS11"/>
    <property type="match status" value="1"/>
</dbReference>
<keyword evidence="7" id="KW-0653">Protein transport</keyword>
<evidence type="ECO:0000256" key="1">
    <source>
        <dbReference type="ARBA" id="ARBA00004371"/>
    </source>
</evidence>
<dbReference type="GO" id="GO:0007032">
    <property type="term" value="P:endosome organization"/>
    <property type="evidence" value="ECO:0007669"/>
    <property type="project" value="TreeGrafter"/>
</dbReference>
<evidence type="ECO:0000256" key="5">
    <source>
        <dbReference type="ARBA" id="ARBA00022771"/>
    </source>
</evidence>
<accession>A0AAN8ZXY1</accession>
<dbReference type="PANTHER" id="PTHR23323:SF24">
    <property type="entry name" value="VACUOLAR PROTEIN SORTING-ASSOCIATED PROTEIN 11 HOMOLOG"/>
    <property type="match status" value="1"/>
</dbReference>
<name>A0AAN8ZXY1_HALRR</name>
<dbReference type="InterPro" id="IPR015943">
    <property type="entry name" value="WD40/YVTN_repeat-like_dom_sf"/>
</dbReference>
<sequence length="687" mass="76737">MAALLHWRRFNFFDIKTNIDGGKLAEALKGAGVTCCAAGRGLVYIGDSSGCIHSITRQLKLETFQAYDEAVKAIVAFDHTSIIVTVADCKDGPSEIKVWSPDKIDVQGRPLCLRTILPDPRPTPPYSERKSAAQVRVDRIPKVTAVAVHPNLSLMAIGLSDGSVMVYRGEVSRDRGSKYRVLVTVNGAITSLHLRHGTRLTHLFVTTDSNIYCINCTARDKETTIELDSVGCKPGCATLADGRHEHHFLVARSDAIYSYTTDSRGSCYVFEGEKSRVSWFKGYLIVAATEKGMHESRNLEENITIYDLTNKLVAQSTQVQGLAGAVGEWGSLYLVTKEPSVVHIMEKDLHSKFQILFKKNQFDVAISLAKTQSCDPEEVAEILRQYGDWLYSKGNQSSAMDQYIKTIPQLEPSYVIRKYLDTQHIHNLTTYLQELHRSGAATADHTSLLLNCYTRLRDTQQLNEFIMSKDGVVDCDVEMGVRVCRSAGYYDHALALAAKHKLHHHHLAILIDDKKDYVTALRYISTLDFQDVKENVLRYGSVLLSHVADDTTELLIKLCTDYKPSNSPIIKEGSLDGYLTPEEPLYADPEEFEYLLVGHSEQAITFLEKMGSIPGKLSAKLYTTLLAEYLHQYGLAPEGQDQAALGAKVMSLLRNSESEYNRGHALLLCDKYQFYDGKILLWDQAGM</sequence>
<dbReference type="GO" id="GO:0048284">
    <property type="term" value="P:organelle fusion"/>
    <property type="evidence" value="ECO:0007669"/>
    <property type="project" value="TreeGrafter"/>
</dbReference>
<evidence type="ECO:0000256" key="7">
    <source>
        <dbReference type="ARBA" id="ARBA00022927"/>
    </source>
</evidence>
<proteinExistence type="predicted"/>
<evidence type="ECO:0000313" key="12">
    <source>
        <dbReference type="EMBL" id="KAK7072726.1"/>
    </source>
</evidence>
<dbReference type="Pfam" id="PF23341">
    <property type="entry name" value="PEP5_VPS11_N"/>
    <property type="match status" value="1"/>
</dbReference>
<dbReference type="AlphaFoldDB" id="A0AAN8ZXY1"/>
<evidence type="ECO:0000313" key="13">
    <source>
        <dbReference type="Proteomes" id="UP001381693"/>
    </source>
</evidence>
<protein>
    <submittedName>
        <fullName evidence="12">Vacuolar protein sorting-associated protein 11</fullName>
    </submittedName>
</protein>
<dbReference type="GO" id="GO:0005764">
    <property type="term" value="C:lysosome"/>
    <property type="evidence" value="ECO:0007669"/>
    <property type="project" value="UniProtKB-SubCell"/>
</dbReference>
<evidence type="ECO:0000256" key="4">
    <source>
        <dbReference type="ARBA" id="ARBA00022723"/>
    </source>
</evidence>
<dbReference type="GO" id="GO:0007033">
    <property type="term" value="P:vacuole organization"/>
    <property type="evidence" value="ECO:0007669"/>
    <property type="project" value="TreeGrafter"/>
</dbReference>
<dbReference type="InterPro" id="IPR036322">
    <property type="entry name" value="WD40_repeat_dom_sf"/>
</dbReference>
<dbReference type="GO" id="GO:0030674">
    <property type="term" value="F:protein-macromolecule adaptor activity"/>
    <property type="evidence" value="ECO:0007669"/>
    <property type="project" value="TreeGrafter"/>
</dbReference>
<evidence type="ECO:0000259" key="11">
    <source>
        <dbReference type="Pfam" id="PF23341"/>
    </source>
</evidence>
<keyword evidence="4" id="KW-0479">Metal-binding</keyword>
<gene>
    <name evidence="12" type="primary">VPS11</name>
    <name evidence="12" type="ORF">SK128_001454</name>
</gene>
<keyword evidence="8" id="KW-0472">Membrane</keyword>
<dbReference type="Gene3D" id="2.130.10.10">
    <property type="entry name" value="YVTN repeat-like/Quinoprotein amine dehydrogenase"/>
    <property type="match status" value="1"/>
</dbReference>
<feature type="domain" description="PEP5/VPS11 N-terminal" evidence="11">
    <location>
        <begin position="7"/>
        <end position="346"/>
    </location>
</feature>
<dbReference type="PANTHER" id="PTHR23323">
    <property type="entry name" value="VACUOLAR PROTEIN SORTING-ASSOCIATED PROTEIN"/>
    <property type="match status" value="1"/>
</dbReference>
<dbReference type="GO" id="GO:0006904">
    <property type="term" value="P:vesicle docking involved in exocytosis"/>
    <property type="evidence" value="ECO:0007669"/>
    <property type="project" value="TreeGrafter"/>
</dbReference>
<dbReference type="GO" id="GO:0006886">
    <property type="term" value="P:intracellular protein transport"/>
    <property type="evidence" value="ECO:0007669"/>
    <property type="project" value="UniProtKB-UniRule"/>
</dbReference>
<keyword evidence="9" id="KW-0458">Lysosome</keyword>